<evidence type="ECO:0000313" key="1">
    <source>
        <dbReference type="EMBL" id="KAG0410550.1"/>
    </source>
</evidence>
<comment type="caution">
    <text evidence="1">The sequence shown here is derived from an EMBL/GenBank/DDBJ whole genome shotgun (WGS) entry which is preliminary data.</text>
</comment>
<gene>
    <name evidence="1" type="ORF">HPB47_012335</name>
</gene>
<dbReference type="EMBL" id="JABSTQ010011514">
    <property type="protein sequence ID" value="KAG0410550.1"/>
    <property type="molecule type" value="Genomic_DNA"/>
</dbReference>
<sequence>MEFCAPPPHIRIRLEVRLGDACDSREARRGAWCRRRDALGAGDRHAGACALSRGYDNSLNFDATDTSPHGSPPERYTALSTQQTTMDTNAFSSQPNEDEGWQSVTRRRARRVKPEQLRLERVSRPDFSFAIRPLHKVSIHAIPKQALTGAIEGAAPNRGLADMATYRLDTRDNTIRVTVRDEEHARNLTARKRLVVEISKQIKTFEVEIERAPTNKPTVGRGVIKVRPDHTLDYIKDHIRCETATILDLKLLEKSEMLLITFDTPEIPTRLAFGYEIVRVYPYRQNLIACYNGHQLGHVAKFCPAETVCRDCGQRHPPPTAATRNSFASRAKNPDTFR</sequence>
<accession>A0AC60NTV6</accession>
<dbReference type="Proteomes" id="UP000805193">
    <property type="component" value="Unassembled WGS sequence"/>
</dbReference>
<keyword evidence="2" id="KW-1185">Reference proteome</keyword>
<protein>
    <submittedName>
        <fullName evidence="1">Uncharacterized protein</fullName>
    </submittedName>
</protein>
<organism evidence="1 2">
    <name type="scientific">Ixodes persulcatus</name>
    <name type="common">Taiga tick</name>
    <dbReference type="NCBI Taxonomy" id="34615"/>
    <lineage>
        <taxon>Eukaryota</taxon>
        <taxon>Metazoa</taxon>
        <taxon>Ecdysozoa</taxon>
        <taxon>Arthropoda</taxon>
        <taxon>Chelicerata</taxon>
        <taxon>Arachnida</taxon>
        <taxon>Acari</taxon>
        <taxon>Parasitiformes</taxon>
        <taxon>Ixodida</taxon>
        <taxon>Ixodoidea</taxon>
        <taxon>Ixodidae</taxon>
        <taxon>Ixodinae</taxon>
        <taxon>Ixodes</taxon>
    </lineage>
</organism>
<reference evidence="1 2" key="1">
    <citation type="journal article" date="2020" name="Cell">
        <title>Large-Scale Comparative Analyses of Tick Genomes Elucidate Their Genetic Diversity and Vector Capacities.</title>
        <authorList>
            <consortium name="Tick Genome and Microbiome Consortium (TIGMIC)"/>
            <person name="Jia N."/>
            <person name="Wang J."/>
            <person name="Shi W."/>
            <person name="Du L."/>
            <person name="Sun Y."/>
            <person name="Zhan W."/>
            <person name="Jiang J.F."/>
            <person name="Wang Q."/>
            <person name="Zhang B."/>
            <person name="Ji P."/>
            <person name="Bell-Sakyi L."/>
            <person name="Cui X.M."/>
            <person name="Yuan T.T."/>
            <person name="Jiang B.G."/>
            <person name="Yang W.F."/>
            <person name="Lam T.T."/>
            <person name="Chang Q.C."/>
            <person name="Ding S.J."/>
            <person name="Wang X.J."/>
            <person name="Zhu J.G."/>
            <person name="Ruan X.D."/>
            <person name="Zhao L."/>
            <person name="Wei J.T."/>
            <person name="Ye R.Z."/>
            <person name="Que T.C."/>
            <person name="Du C.H."/>
            <person name="Zhou Y.H."/>
            <person name="Cheng J.X."/>
            <person name="Dai P.F."/>
            <person name="Guo W.B."/>
            <person name="Han X.H."/>
            <person name="Huang E.J."/>
            <person name="Li L.F."/>
            <person name="Wei W."/>
            <person name="Gao Y.C."/>
            <person name="Liu J.Z."/>
            <person name="Shao H.Z."/>
            <person name="Wang X."/>
            <person name="Wang C.C."/>
            <person name="Yang T.C."/>
            <person name="Huo Q.B."/>
            <person name="Li W."/>
            <person name="Chen H.Y."/>
            <person name="Chen S.E."/>
            <person name="Zhou L.G."/>
            <person name="Ni X.B."/>
            <person name="Tian J.H."/>
            <person name="Sheng Y."/>
            <person name="Liu T."/>
            <person name="Pan Y.S."/>
            <person name="Xia L.Y."/>
            <person name="Li J."/>
            <person name="Zhao F."/>
            <person name="Cao W.C."/>
        </authorList>
    </citation>
    <scope>NUCLEOTIDE SEQUENCE [LARGE SCALE GENOMIC DNA]</scope>
    <source>
        <strain evidence="1">Iper-2018</strain>
    </source>
</reference>
<proteinExistence type="predicted"/>
<name>A0AC60NTV6_IXOPE</name>
<evidence type="ECO:0000313" key="2">
    <source>
        <dbReference type="Proteomes" id="UP000805193"/>
    </source>
</evidence>